<reference evidence="2 3" key="1">
    <citation type="submission" date="2017-06" db="EMBL/GenBank/DDBJ databases">
        <title>Cmopartive genomic analysis of Ambrosia Fusariam Clade fungi.</title>
        <authorList>
            <person name="Stajich J.E."/>
            <person name="Carrillo J."/>
            <person name="Kijimoto T."/>
            <person name="Eskalen A."/>
            <person name="O'Donnell K."/>
            <person name="Kasson M."/>
        </authorList>
    </citation>
    <scope>NUCLEOTIDE SEQUENCE [LARGE SCALE GENOMIC DNA]</scope>
    <source>
        <strain evidence="2 3">NRRL 20438</strain>
    </source>
</reference>
<keyword evidence="1" id="KW-0812">Transmembrane</keyword>
<dbReference type="PANTHER" id="PTHR34144">
    <property type="entry name" value="CHROMOSOME 8, WHOLE GENOME SHOTGUN SEQUENCE"/>
    <property type="match status" value="1"/>
</dbReference>
<organism evidence="2 3">
    <name type="scientific">Fusarium ambrosium</name>
    <dbReference type="NCBI Taxonomy" id="131363"/>
    <lineage>
        <taxon>Eukaryota</taxon>
        <taxon>Fungi</taxon>
        <taxon>Dikarya</taxon>
        <taxon>Ascomycota</taxon>
        <taxon>Pezizomycotina</taxon>
        <taxon>Sordariomycetes</taxon>
        <taxon>Hypocreomycetidae</taxon>
        <taxon>Hypocreales</taxon>
        <taxon>Nectriaceae</taxon>
        <taxon>Fusarium</taxon>
        <taxon>Fusarium solani species complex</taxon>
    </lineage>
</organism>
<protein>
    <submittedName>
        <fullName evidence="2">Uncharacterized protein</fullName>
    </submittedName>
</protein>
<dbReference type="EMBL" id="NIZV01000257">
    <property type="protein sequence ID" value="RSL97317.1"/>
    <property type="molecule type" value="Genomic_DNA"/>
</dbReference>
<gene>
    <name evidence="2" type="ORF">CDV31_013082</name>
</gene>
<dbReference type="Proteomes" id="UP000288429">
    <property type="component" value="Unassembled WGS sequence"/>
</dbReference>
<dbReference type="PANTHER" id="PTHR34144:SF5">
    <property type="entry name" value="ALPHA-1,3-MANNOSYLTRANSFERASE CMT1"/>
    <property type="match status" value="1"/>
</dbReference>
<keyword evidence="1" id="KW-0472">Membrane</keyword>
<comment type="caution">
    <text evidence="2">The sequence shown here is derived from an EMBL/GenBank/DDBJ whole genome shotgun (WGS) entry which is preliminary data.</text>
</comment>
<dbReference type="InterPro" id="IPR021047">
    <property type="entry name" value="Mannosyltransferase_CMT1"/>
</dbReference>
<keyword evidence="1" id="KW-1133">Transmembrane helix</keyword>
<proteinExistence type="predicted"/>
<dbReference type="AlphaFoldDB" id="A0A428T5L1"/>
<sequence length="431" mass="49121">MEIKCGHIVSILLFYFFAVAIGWFSVLSWTATVSQVKGLWGGIVSRYNVPFFHQDTTDDVESQPKHSVQEYVNAILGPDHATVPQLKCPAPDSKRYNPIREPAFSKPEIDYIFAVRVIRNLEQLPTLLGAVVGAMNFLGPHRCALTIVSNGGRPQINGVLEELRVGIEHLGAVYNCTFARGPRTYGHRNQAIDAVRLADQDVSEDATVVYLDDVDVCSEDLLELILQRKNLGADMTCGMRWSRRESSDTYIFKSDGTCRDMQGDKFGHVKPEKWSEGMEVKEYFWKSPKDQARFNEKRPFQVFSCWGGVAAFTASTFTRLEQTFRLPIKGAECHQPDTRMFCKDMWSHGRGKIAVVPSVNIIRNRDGILNVKESRGYTSDLIRGQDTKKDRIEWVREPPKEVFCSKKRWEAWDVGLPLDDPWDFEWQVEIS</sequence>
<dbReference type="Pfam" id="PF11735">
    <property type="entry name" value="CAP59_mtransfer"/>
    <property type="match status" value="1"/>
</dbReference>
<name>A0A428T5L1_9HYPO</name>
<evidence type="ECO:0000313" key="2">
    <source>
        <dbReference type="EMBL" id="RSL97317.1"/>
    </source>
</evidence>
<evidence type="ECO:0000313" key="3">
    <source>
        <dbReference type="Proteomes" id="UP000288429"/>
    </source>
</evidence>
<evidence type="ECO:0000256" key="1">
    <source>
        <dbReference type="SAM" id="Phobius"/>
    </source>
</evidence>
<accession>A0A428T5L1</accession>
<keyword evidence="3" id="KW-1185">Reference proteome</keyword>
<feature type="transmembrane region" description="Helical" evidence="1">
    <location>
        <begin position="12"/>
        <end position="31"/>
    </location>
</feature>